<dbReference type="AlphaFoldDB" id="A0A1I4JVH2"/>
<gene>
    <name evidence="3" type="ORF">SAMN04490355_101457</name>
</gene>
<accession>A0A1I4JVH2</accession>
<dbReference type="Pfam" id="PF00395">
    <property type="entry name" value="SLH"/>
    <property type="match status" value="1"/>
</dbReference>
<reference evidence="4" key="1">
    <citation type="submission" date="2016-10" db="EMBL/GenBank/DDBJ databases">
        <authorList>
            <person name="Varghese N."/>
            <person name="Submissions S."/>
        </authorList>
    </citation>
    <scope>NUCLEOTIDE SEQUENCE [LARGE SCALE GENOMIC DNA]</scope>
    <source>
        <strain evidence="4">DSM 13327</strain>
    </source>
</reference>
<feature type="chain" id="PRO_5011670569" evidence="1">
    <location>
        <begin position="24"/>
        <end position="467"/>
    </location>
</feature>
<proteinExistence type="predicted"/>
<keyword evidence="4" id="KW-1185">Reference proteome</keyword>
<evidence type="ECO:0000313" key="3">
    <source>
        <dbReference type="EMBL" id="SFL70578.1"/>
    </source>
</evidence>
<dbReference type="InterPro" id="IPR001119">
    <property type="entry name" value="SLH_dom"/>
</dbReference>
<keyword evidence="1" id="KW-0732">Signal</keyword>
<name>A0A1I4JVH2_9FIRM</name>
<dbReference type="PANTHER" id="PTHR43308:SF1">
    <property type="entry name" value="OUTER MEMBRANE PROTEIN ALPHA"/>
    <property type="match status" value="1"/>
</dbReference>
<dbReference type="OrthoDB" id="5845122at2"/>
<dbReference type="InterPro" id="IPR051465">
    <property type="entry name" value="Cell_Envelope_Struct_Comp"/>
</dbReference>
<protein>
    <submittedName>
        <fullName evidence="3">S-layer homology domain-containing protein</fullName>
    </submittedName>
</protein>
<evidence type="ECO:0000313" key="4">
    <source>
        <dbReference type="Proteomes" id="UP000199520"/>
    </source>
</evidence>
<feature type="domain" description="SLH" evidence="2">
    <location>
        <begin position="24"/>
        <end position="87"/>
    </location>
</feature>
<organism evidence="3 4">
    <name type="scientific">Pelosinus propionicus DSM 13327</name>
    <dbReference type="NCBI Taxonomy" id="1123291"/>
    <lineage>
        <taxon>Bacteria</taxon>
        <taxon>Bacillati</taxon>
        <taxon>Bacillota</taxon>
        <taxon>Negativicutes</taxon>
        <taxon>Selenomonadales</taxon>
        <taxon>Sporomusaceae</taxon>
        <taxon>Pelosinus</taxon>
    </lineage>
</organism>
<dbReference type="Proteomes" id="UP000199520">
    <property type="component" value="Unassembled WGS sequence"/>
</dbReference>
<evidence type="ECO:0000259" key="2">
    <source>
        <dbReference type="PROSITE" id="PS51272"/>
    </source>
</evidence>
<dbReference type="STRING" id="1123291.SAMN04490355_101457"/>
<dbReference type="PROSITE" id="PS51272">
    <property type="entry name" value="SLH"/>
    <property type="match status" value="1"/>
</dbReference>
<dbReference type="RefSeq" id="WP_090935832.1">
    <property type="nucleotide sequence ID" value="NZ_FOTS01000014.1"/>
</dbReference>
<evidence type="ECO:0000256" key="1">
    <source>
        <dbReference type="SAM" id="SignalP"/>
    </source>
</evidence>
<sequence>MKKKGVIYLAIIFSLSVASTAFGAETSFSDVPKDHWSYKAVDQLVKDGLVSGYDDKTFRGDTVISRYEMAVIVAKAMENIDKADSQTKTLVNKMSTEYSKELQAMGVRVTRLERAVAQAEPSLIDWSGTNLSFQTNNMTKVINGKAYSQSIINGRDKYQDLHFYTTELVMSSRVSENWRLEVKAEGSKNFEGNNVIQNHLTGLLDLKSYKVSGKVWGGTLTLGRAEDNIINGLVYDDFMSGARFEFGKKDTGLKTTVYVGKVDNSNTSYGTLQVIPTYINQYFGVNLTALKVDYTLNDRTDLHAAAYRTEAYNDAYQMASIWEAAFNTKLNQKLELKGDYAKSNFDDNNTSYMVGLNYKTVDRSVPRSNGWVLDYVKIGAKAVIETGYDFKNYQYTSATNMGDVSWNTTTKVTTLNSTNGQKGWQFTYRYVPIKNVLLTVRYLRAEPVNGNDYDVIKWFRAQLAFFF</sequence>
<feature type="signal peptide" evidence="1">
    <location>
        <begin position="1"/>
        <end position="23"/>
    </location>
</feature>
<dbReference type="EMBL" id="FOTS01000014">
    <property type="protein sequence ID" value="SFL70578.1"/>
    <property type="molecule type" value="Genomic_DNA"/>
</dbReference>
<dbReference type="PANTHER" id="PTHR43308">
    <property type="entry name" value="OUTER MEMBRANE PROTEIN ALPHA-RELATED"/>
    <property type="match status" value="1"/>
</dbReference>